<dbReference type="Gene3D" id="3.30.530.20">
    <property type="match status" value="1"/>
</dbReference>
<proteinExistence type="predicted"/>
<dbReference type="InterPro" id="IPR023393">
    <property type="entry name" value="START-like_dom_sf"/>
</dbReference>
<dbReference type="EMBL" id="JAMZMK010008852">
    <property type="protein sequence ID" value="KAI7738208.1"/>
    <property type="molecule type" value="Genomic_DNA"/>
</dbReference>
<dbReference type="Proteomes" id="UP001206925">
    <property type="component" value="Unassembled WGS sequence"/>
</dbReference>
<dbReference type="InterPro" id="IPR051213">
    <property type="entry name" value="START_lipid_transfer"/>
</dbReference>
<evidence type="ECO:0000313" key="3">
    <source>
        <dbReference type="EMBL" id="KAI7738208.1"/>
    </source>
</evidence>
<comment type="caution">
    <text evidence="3">The sequence shown here is derived from an EMBL/GenBank/DDBJ whole genome shotgun (WGS) entry which is preliminary data.</text>
</comment>
<keyword evidence="1" id="KW-0812">Transmembrane</keyword>
<dbReference type="PROSITE" id="PS50848">
    <property type="entry name" value="START"/>
    <property type="match status" value="1"/>
</dbReference>
<feature type="transmembrane region" description="Helical" evidence="1">
    <location>
        <begin position="16"/>
        <end position="37"/>
    </location>
</feature>
<keyword evidence="1" id="KW-1133">Transmembrane helix</keyword>
<keyword evidence="4" id="KW-1185">Reference proteome</keyword>
<feature type="domain" description="START" evidence="2">
    <location>
        <begin position="97"/>
        <end position="201"/>
    </location>
</feature>
<reference evidence="3" key="1">
    <citation type="submission" date="2022-06" db="EMBL/GenBank/DDBJ databases">
        <title>Uncovering the hologenomic basis of an extraordinary plant invasion.</title>
        <authorList>
            <person name="Bieker V.C."/>
            <person name="Martin M.D."/>
            <person name="Gilbert T."/>
            <person name="Hodgins K."/>
            <person name="Battlay P."/>
            <person name="Petersen B."/>
            <person name="Wilson J."/>
        </authorList>
    </citation>
    <scope>NUCLEOTIDE SEQUENCE</scope>
    <source>
        <strain evidence="3">AA19_3_7</strain>
        <tissue evidence="3">Leaf</tissue>
    </source>
</reference>
<evidence type="ECO:0000259" key="2">
    <source>
        <dbReference type="PROSITE" id="PS50848"/>
    </source>
</evidence>
<sequence>MNLVESLSEFSRFSEMLVFLGCVVIAFLIGVMVGWVWRPKWAGFSDCIVDNDDSVVKNQVVELDINQEQTLHPSCSSSVAKKDDDHLLKDEDLKHLWHLVEKRDGGPPWKHMMDGSTATMTYQAWQRDLETGPPQYCSMTVYEDATPELLRDFFWDDDSRLKWDDMLLHAATLEEFPAIGASVVHWIRKARDEDKSLLEVRLMFEIHCSLEVSITTHLKEIRAFLTSLFLDLGSAMLFGPKKAETTAC</sequence>
<dbReference type="PANTHER" id="PTHR19308">
    <property type="entry name" value="PHOSPHATIDYLCHOLINE TRANSFER PROTEIN"/>
    <property type="match status" value="1"/>
</dbReference>
<protein>
    <recommendedName>
        <fullName evidence="2">START domain-containing protein</fullName>
    </recommendedName>
</protein>
<dbReference type="InterPro" id="IPR002913">
    <property type="entry name" value="START_lipid-bd_dom"/>
</dbReference>
<dbReference type="PANTHER" id="PTHR19308:SF46">
    <property type="entry name" value="START DOMAIN, START-LIKE DOMAIN PROTEIN-RELATED"/>
    <property type="match status" value="1"/>
</dbReference>
<keyword evidence="1" id="KW-0472">Membrane</keyword>
<evidence type="ECO:0000313" key="4">
    <source>
        <dbReference type="Proteomes" id="UP001206925"/>
    </source>
</evidence>
<gene>
    <name evidence="3" type="ORF">M8C21_027161</name>
</gene>
<accession>A0AAD5GFJ4</accession>
<dbReference type="AlphaFoldDB" id="A0AAD5GFJ4"/>
<dbReference type="SUPFAM" id="SSF55961">
    <property type="entry name" value="Bet v1-like"/>
    <property type="match status" value="1"/>
</dbReference>
<evidence type="ECO:0000256" key="1">
    <source>
        <dbReference type="SAM" id="Phobius"/>
    </source>
</evidence>
<organism evidence="3 4">
    <name type="scientific">Ambrosia artemisiifolia</name>
    <name type="common">Common ragweed</name>
    <dbReference type="NCBI Taxonomy" id="4212"/>
    <lineage>
        <taxon>Eukaryota</taxon>
        <taxon>Viridiplantae</taxon>
        <taxon>Streptophyta</taxon>
        <taxon>Embryophyta</taxon>
        <taxon>Tracheophyta</taxon>
        <taxon>Spermatophyta</taxon>
        <taxon>Magnoliopsida</taxon>
        <taxon>eudicotyledons</taxon>
        <taxon>Gunneridae</taxon>
        <taxon>Pentapetalae</taxon>
        <taxon>asterids</taxon>
        <taxon>campanulids</taxon>
        <taxon>Asterales</taxon>
        <taxon>Asteraceae</taxon>
        <taxon>Asteroideae</taxon>
        <taxon>Heliantheae alliance</taxon>
        <taxon>Heliantheae</taxon>
        <taxon>Ambrosia</taxon>
    </lineage>
</organism>
<dbReference type="GO" id="GO:0008289">
    <property type="term" value="F:lipid binding"/>
    <property type="evidence" value="ECO:0007669"/>
    <property type="project" value="InterPro"/>
</dbReference>
<dbReference type="GO" id="GO:0005737">
    <property type="term" value="C:cytoplasm"/>
    <property type="evidence" value="ECO:0007669"/>
    <property type="project" value="UniProtKB-ARBA"/>
</dbReference>
<name>A0AAD5GFJ4_AMBAR</name>